<evidence type="ECO:0000256" key="6">
    <source>
        <dbReference type="SAM" id="Phobius"/>
    </source>
</evidence>
<dbReference type="InterPro" id="IPR036890">
    <property type="entry name" value="HATPase_C_sf"/>
</dbReference>
<evidence type="ECO:0000313" key="10">
    <source>
        <dbReference type="Proteomes" id="UP000501568"/>
    </source>
</evidence>
<evidence type="ECO:0000259" key="7">
    <source>
        <dbReference type="PROSITE" id="PS50109"/>
    </source>
</evidence>
<dbReference type="SMART" id="SM00388">
    <property type="entry name" value="HisKA"/>
    <property type="match status" value="1"/>
</dbReference>
<dbReference type="PROSITE" id="PS50110">
    <property type="entry name" value="RESPONSE_REGULATORY"/>
    <property type="match status" value="1"/>
</dbReference>
<dbReference type="SMART" id="SM00387">
    <property type="entry name" value="HATPase_c"/>
    <property type="match status" value="1"/>
</dbReference>
<dbReference type="Gene3D" id="1.10.287.130">
    <property type="match status" value="1"/>
</dbReference>
<feature type="modified residue" description="4-aspartylphosphate" evidence="4">
    <location>
        <position position="575"/>
    </location>
</feature>
<dbReference type="Gene3D" id="3.30.565.10">
    <property type="entry name" value="Histidine kinase-like ATPase, C-terminal domain"/>
    <property type="match status" value="1"/>
</dbReference>
<dbReference type="AlphaFoldDB" id="A0A6G6Y4L5"/>
<sequence length="651" mass="69909">MNAADEASAVPGVNWRLGMLAVFTLLGTGIFVALLTLQMRSTEQRDVALERQAHTYEVIIRATTLSGQIGRAEAALGRYVVSGDQRIGQQYSEAWRKAADQIDRIDRMAGEDAVQRRQIALLRDAFRARGDELAETSAYSVHHRNADALGKFYAVSESDALQALTDRLRGIIDYQRVQLAERSEALARSNEHAVQVSQVLAAFGILIVLGAIILGWLTVQAINDRAAADADATDERVRSAELEQAVSVATERLRAEAREREEAEAQLRQAQKMEAVGQLTGGIAHDFNNMLAVVLGGLELARRHLQTGGRDAQRHIENAMEGANRAAALTRRLLAFSRSEPVLPEAVDPDALVSGMSDLLDRTLGDGIAIETRHENRGWSVWVDRHQLENAILNLAVNARDAMEGRGSLTVATGGGSLSENEVGRLDAGDYVTIAVTDDGAGMPPEVLDRVFEPFFTTKPAGKGTGLGLSQIFGFVRQSGGDVAIRTAPGAGTTVTLYLPRYEGEATPAAVAIDSAPAAAEQSLAILVVEDDPRVLSATIGALTELGHRPVACEDPLRAPELLDRMEALDLILSDVLMPGQTGPEMIAANSDRIGDAPILYVTGFAGEMDAADFEGHPVLRKPFTLASLQHAIDEATRGAAPGGRRHEAKR</sequence>
<dbReference type="Pfam" id="PF00512">
    <property type="entry name" value="HisKA"/>
    <property type="match status" value="1"/>
</dbReference>
<dbReference type="Pfam" id="PF00072">
    <property type="entry name" value="Response_reg"/>
    <property type="match status" value="1"/>
</dbReference>
<keyword evidence="10" id="KW-1185">Reference proteome</keyword>
<dbReference type="EC" id="2.7.13.3" evidence="2"/>
<dbReference type="Proteomes" id="UP000501568">
    <property type="component" value="Chromosome"/>
</dbReference>
<keyword evidence="6" id="KW-1133">Transmembrane helix</keyword>
<dbReference type="Pfam" id="PF05227">
    <property type="entry name" value="CHASE3"/>
    <property type="match status" value="1"/>
</dbReference>
<evidence type="ECO:0000259" key="8">
    <source>
        <dbReference type="PROSITE" id="PS50110"/>
    </source>
</evidence>
<dbReference type="InterPro" id="IPR011006">
    <property type="entry name" value="CheY-like_superfamily"/>
</dbReference>
<dbReference type="PROSITE" id="PS50109">
    <property type="entry name" value="HIS_KIN"/>
    <property type="match status" value="1"/>
</dbReference>
<organism evidence="9 10">
    <name type="scientific">Stakelama tenebrarum</name>
    <dbReference type="NCBI Taxonomy" id="2711215"/>
    <lineage>
        <taxon>Bacteria</taxon>
        <taxon>Pseudomonadati</taxon>
        <taxon>Pseudomonadota</taxon>
        <taxon>Alphaproteobacteria</taxon>
        <taxon>Sphingomonadales</taxon>
        <taxon>Sphingomonadaceae</taxon>
        <taxon>Stakelama</taxon>
    </lineage>
</organism>
<dbReference type="Pfam" id="PF02518">
    <property type="entry name" value="HATPase_c"/>
    <property type="match status" value="1"/>
</dbReference>
<name>A0A6G6Y4L5_9SPHN</name>
<evidence type="ECO:0000256" key="4">
    <source>
        <dbReference type="PROSITE-ProRule" id="PRU00169"/>
    </source>
</evidence>
<dbReference type="InterPro" id="IPR004358">
    <property type="entry name" value="Sig_transdc_His_kin-like_C"/>
</dbReference>
<dbReference type="PRINTS" id="PR00344">
    <property type="entry name" value="BCTRLSENSOR"/>
</dbReference>
<evidence type="ECO:0000256" key="3">
    <source>
        <dbReference type="ARBA" id="ARBA00022553"/>
    </source>
</evidence>
<feature type="coiled-coil region" evidence="5">
    <location>
        <begin position="239"/>
        <end position="273"/>
    </location>
</feature>
<dbReference type="Gene3D" id="3.40.50.2300">
    <property type="match status" value="1"/>
</dbReference>
<keyword evidence="6" id="KW-0812">Transmembrane</keyword>
<feature type="domain" description="Response regulatory" evidence="8">
    <location>
        <begin position="525"/>
        <end position="637"/>
    </location>
</feature>
<feature type="transmembrane region" description="Helical" evidence="6">
    <location>
        <begin position="15"/>
        <end position="37"/>
    </location>
</feature>
<feature type="transmembrane region" description="Helical" evidence="6">
    <location>
        <begin position="199"/>
        <end position="219"/>
    </location>
</feature>
<comment type="catalytic activity">
    <reaction evidence="1">
        <text>ATP + protein L-histidine = ADP + protein N-phospho-L-histidine.</text>
        <dbReference type="EC" id="2.7.13.3"/>
    </reaction>
</comment>
<dbReference type="CDD" id="cd00082">
    <property type="entry name" value="HisKA"/>
    <property type="match status" value="1"/>
</dbReference>
<protein>
    <recommendedName>
        <fullName evidence="2">histidine kinase</fullName>
        <ecNumber evidence="2">2.7.13.3</ecNumber>
    </recommendedName>
</protein>
<accession>A0A6G6Y4L5</accession>
<dbReference type="InterPro" id="IPR036097">
    <property type="entry name" value="HisK_dim/P_sf"/>
</dbReference>
<dbReference type="InterPro" id="IPR007891">
    <property type="entry name" value="CHASE3"/>
</dbReference>
<keyword evidence="6" id="KW-0472">Membrane</keyword>
<dbReference type="EMBL" id="CP049109">
    <property type="protein sequence ID" value="QIG79839.1"/>
    <property type="molecule type" value="Genomic_DNA"/>
</dbReference>
<dbReference type="PANTHER" id="PTHR43065:SF42">
    <property type="entry name" value="TWO-COMPONENT SENSOR PPRA"/>
    <property type="match status" value="1"/>
</dbReference>
<reference evidence="9 10" key="1">
    <citation type="submission" date="2020-02" db="EMBL/GenBank/DDBJ databases">
        <authorList>
            <person name="Zheng R.K."/>
            <person name="Sun C.M."/>
        </authorList>
    </citation>
    <scope>NUCLEOTIDE SEQUENCE [LARGE SCALE GENOMIC DNA]</scope>
    <source>
        <strain evidence="10">zrk23</strain>
    </source>
</reference>
<dbReference type="SMART" id="SM00448">
    <property type="entry name" value="REC"/>
    <property type="match status" value="1"/>
</dbReference>
<keyword evidence="5" id="KW-0175">Coiled coil</keyword>
<dbReference type="InterPro" id="IPR003661">
    <property type="entry name" value="HisK_dim/P_dom"/>
</dbReference>
<dbReference type="InterPro" id="IPR001789">
    <property type="entry name" value="Sig_transdc_resp-reg_receiver"/>
</dbReference>
<evidence type="ECO:0000256" key="2">
    <source>
        <dbReference type="ARBA" id="ARBA00012438"/>
    </source>
</evidence>
<feature type="domain" description="Histidine kinase" evidence="7">
    <location>
        <begin position="282"/>
        <end position="503"/>
    </location>
</feature>
<dbReference type="KEGG" id="spzr:G5C33_08635"/>
<dbReference type="RefSeq" id="WP_165326840.1">
    <property type="nucleotide sequence ID" value="NZ_CP049109.1"/>
</dbReference>
<evidence type="ECO:0000256" key="5">
    <source>
        <dbReference type="SAM" id="Coils"/>
    </source>
</evidence>
<dbReference type="SUPFAM" id="SSF52172">
    <property type="entry name" value="CheY-like"/>
    <property type="match status" value="1"/>
</dbReference>
<gene>
    <name evidence="9" type="ORF">G5C33_08635</name>
</gene>
<dbReference type="GO" id="GO:0000155">
    <property type="term" value="F:phosphorelay sensor kinase activity"/>
    <property type="evidence" value="ECO:0007669"/>
    <property type="project" value="InterPro"/>
</dbReference>
<dbReference type="InterPro" id="IPR005467">
    <property type="entry name" value="His_kinase_dom"/>
</dbReference>
<keyword evidence="3 4" id="KW-0597">Phosphoprotein</keyword>
<dbReference type="InterPro" id="IPR003594">
    <property type="entry name" value="HATPase_dom"/>
</dbReference>
<dbReference type="SUPFAM" id="SSF55874">
    <property type="entry name" value="ATPase domain of HSP90 chaperone/DNA topoisomerase II/histidine kinase"/>
    <property type="match status" value="1"/>
</dbReference>
<dbReference type="PANTHER" id="PTHR43065">
    <property type="entry name" value="SENSOR HISTIDINE KINASE"/>
    <property type="match status" value="1"/>
</dbReference>
<proteinExistence type="predicted"/>
<dbReference type="SUPFAM" id="SSF47384">
    <property type="entry name" value="Homodimeric domain of signal transducing histidine kinase"/>
    <property type="match status" value="1"/>
</dbReference>
<evidence type="ECO:0000313" key="9">
    <source>
        <dbReference type="EMBL" id="QIG79839.1"/>
    </source>
</evidence>
<evidence type="ECO:0000256" key="1">
    <source>
        <dbReference type="ARBA" id="ARBA00000085"/>
    </source>
</evidence>